<dbReference type="RefSeq" id="WP_282355931.1">
    <property type="nucleotide sequence ID" value="NZ_JASBQV010000009.1"/>
</dbReference>
<protein>
    <submittedName>
        <fullName evidence="3">DUF4179 domain-containing protein</fullName>
    </submittedName>
</protein>
<keyword evidence="4" id="KW-1185">Reference proteome</keyword>
<dbReference type="Pfam" id="PF13786">
    <property type="entry name" value="DUF4179"/>
    <property type="match status" value="1"/>
</dbReference>
<keyword evidence="1" id="KW-1133">Transmembrane helix</keyword>
<evidence type="ECO:0000313" key="4">
    <source>
        <dbReference type="Proteomes" id="UP001243286"/>
    </source>
</evidence>
<reference evidence="3 4" key="1">
    <citation type="submission" date="2023-04" db="EMBL/GenBank/DDBJ databases">
        <title>Antarctic isolates genomes.</title>
        <authorList>
            <person name="Dimov S.G."/>
        </authorList>
    </citation>
    <scope>NUCLEOTIDE SEQUENCE [LARGE SCALE GENOMIC DNA]</scope>
    <source>
        <strain evidence="3 4">AL19</strain>
    </source>
</reference>
<feature type="transmembrane region" description="Helical" evidence="1">
    <location>
        <begin position="46"/>
        <end position="68"/>
    </location>
</feature>
<name>A0ABT6R1T4_9BACL</name>
<evidence type="ECO:0000259" key="2">
    <source>
        <dbReference type="Pfam" id="PF13786"/>
    </source>
</evidence>
<keyword evidence="1" id="KW-0472">Membrane</keyword>
<keyword evidence="1" id="KW-0812">Transmembrane</keyword>
<evidence type="ECO:0000313" key="3">
    <source>
        <dbReference type="EMBL" id="MDI3234894.1"/>
    </source>
</evidence>
<feature type="domain" description="DUF4179" evidence="2">
    <location>
        <begin position="45"/>
        <end position="127"/>
    </location>
</feature>
<sequence length="453" mass="51017">MSKHDLQNDYNQIPVPHAALQERIRQGMEQGKREQQIKRPKRLRRLVVSTGLAASLLITSTFVVPSFATAMAKVPLLGQMYRPFLEQENTGTAISQKQLATKIDQVASDNGIDIQVIDAYYDGATIGMNLTATGVPDVKVEARSGLYELFKGDKRFAGTETMELVHFKQVKGVWQGRIEYTLGETKLQDTIRVPVVLTDVFGVKGNWKFNVPVKRLPAVEQVYGTTVKNSAYQTEVTLDKLIQGKGSTSFDYTTRSPKKERGLVEMTLLDQSGKEIIHNWTKTTESVKRTKTAKAAIEQSRLILGNYVIPKGSYLLQPSLRLDLETEPIPLIEPLPYRQQSETHPLEMVITSIETTEEQVVVEFSTNSRSSQFDTKLDIRNSMYLLKGTEPSNGQDIKAKVTVLDANKQRFRSTFRLPEPSEHTREEYYLETGYSNTVLNTPLALQPIPFTVN</sequence>
<organism evidence="3 4">
    <name type="scientific">Exiguobacterium antarcticum</name>
    <dbReference type="NCBI Taxonomy" id="132920"/>
    <lineage>
        <taxon>Bacteria</taxon>
        <taxon>Bacillati</taxon>
        <taxon>Bacillota</taxon>
        <taxon>Bacilli</taxon>
        <taxon>Bacillales</taxon>
        <taxon>Bacillales Family XII. Incertae Sedis</taxon>
        <taxon>Exiguobacterium</taxon>
    </lineage>
</organism>
<dbReference type="EMBL" id="JASBQV010000009">
    <property type="protein sequence ID" value="MDI3234894.1"/>
    <property type="molecule type" value="Genomic_DNA"/>
</dbReference>
<dbReference type="InterPro" id="IPR025436">
    <property type="entry name" value="DUF4179"/>
</dbReference>
<comment type="caution">
    <text evidence="3">The sequence shown here is derived from an EMBL/GenBank/DDBJ whole genome shotgun (WGS) entry which is preliminary data.</text>
</comment>
<dbReference type="Proteomes" id="UP001243286">
    <property type="component" value="Unassembled WGS sequence"/>
</dbReference>
<evidence type="ECO:0000256" key="1">
    <source>
        <dbReference type="SAM" id="Phobius"/>
    </source>
</evidence>
<accession>A0ABT6R1T4</accession>
<dbReference type="Gene3D" id="2.60.40.1630">
    <property type="entry name" value="bacillus anthracis domain"/>
    <property type="match status" value="1"/>
</dbReference>
<proteinExistence type="predicted"/>
<gene>
    <name evidence="3" type="ORF">QK289_07720</name>
</gene>